<dbReference type="PANTHER" id="PTHR46566:SF5">
    <property type="entry name" value="1-PHOSPHOFRUCTOKINASE"/>
    <property type="match status" value="1"/>
</dbReference>
<dbReference type="PIRSF" id="PIRSF000535">
    <property type="entry name" value="1PFK/6PFK/LacC"/>
    <property type="match status" value="1"/>
</dbReference>
<keyword evidence="2 7" id="KW-0808">Transferase</keyword>
<evidence type="ECO:0000256" key="8">
    <source>
        <dbReference type="RuleBase" id="RU369061"/>
    </source>
</evidence>
<comment type="pathway">
    <text evidence="7">Carbohydrate metabolism; D-tagatose 6-phosphate degradation; D-glyceraldehyde 3-phosphate and glycerone phosphate from D-tagatose 6-phosphate: step 1/2.</text>
</comment>
<dbReference type="NCBIfam" id="TIGR03168">
    <property type="entry name" value="1-PFK"/>
    <property type="match status" value="1"/>
</dbReference>
<dbReference type="InterPro" id="IPR011611">
    <property type="entry name" value="PfkB_dom"/>
</dbReference>
<dbReference type="GO" id="GO:0005524">
    <property type="term" value="F:ATP binding"/>
    <property type="evidence" value="ECO:0007669"/>
    <property type="project" value="UniProtKB-UniRule"/>
</dbReference>
<evidence type="ECO:0000313" key="11">
    <source>
        <dbReference type="Proteomes" id="UP000468766"/>
    </source>
</evidence>
<evidence type="ECO:0000256" key="7">
    <source>
        <dbReference type="PIRNR" id="PIRNR000535"/>
    </source>
</evidence>
<evidence type="ECO:0000259" key="9">
    <source>
        <dbReference type="Pfam" id="PF00294"/>
    </source>
</evidence>
<dbReference type="Gene3D" id="3.40.1190.20">
    <property type="match status" value="1"/>
</dbReference>
<dbReference type="AlphaFoldDB" id="A0A6I0F4H7"/>
<evidence type="ECO:0000256" key="5">
    <source>
        <dbReference type="ARBA" id="ARBA00022840"/>
    </source>
</evidence>
<evidence type="ECO:0000256" key="1">
    <source>
        <dbReference type="ARBA" id="ARBA00005380"/>
    </source>
</evidence>
<dbReference type="InterPro" id="IPR022463">
    <property type="entry name" value="1-PFruKinase"/>
</dbReference>
<dbReference type="GO" id="GO:2001059">
    <property type="term" value="P:D-tagatose 6-phosphate catabolic process"/>
    <property type="evidence" value="ECO:0007669"/>
    <property type="project" value="UniProtKB-UniPathway"/>
</dbReference>
<dbReference type="GO" id="GO:0005829">
    <property type="term" value="C:cytosol"/>
    <property type="evidence" value="ECO:0007669"/>
    <property type="project" value="TreeGrafter"/>
</dbReference>
<feature type="domain" description="Carbohydrate kinase PfkB" evidence="9">
    <location>
        <begin position="7"/>
        <end position="291"/>
    </location>
</feature>
<reference evidence="10 11" key="1">
    <citation type="submission" date="2019-10" db="EMBL/GenBank/DDBJ databases">
        <title>Whole-genome sequence of the extremophile Heliorestis acidaminivorans DSM 24790.</title>
        <authorList>
            <person name="Kyndt J.A."/>
            <person name="Meyer T.E."/>
        </authorList>
    </citation>
    <scope>NUCLEOTIDE SEQUENCE [LARGE SCALE GENOMIC DNA]</scope>
    <source>
        <strain evidence="10 11">DSM 24790</strain>
    </source>
</reference>
<dbReference type="OrthoDB" id="9801219at2"/>
<name>A0A6I0F4H7_9FIRM</name>
<dbReference type="NCBIfam" id="TIGR03828">
    <property type="entry name" value="pfkB"/>
    <property type="match status" value="1"/>
</dbReference>
<comment type="catalytic activity">
    <reaction evidence="7">
        <text>D-tagatofuranose 6-phosphate + ATP = D-tagatofuranose 1,6-bisphosphate + ADP + H(+)</text>
        <dbReference type="Rhea" id="RHEA:12420"/>
        <dbReference type="ChEBI" id="CHEBI:15378"/>
        <dbReference type="ChEBI" id="CHEBI:30616"/>
        <dbReference type="ChEBI" id="CHEBI:58694"/>
        <dbReference type="ChEBI" id="CHEBI:58695"/>
        <dbReference type="ChEBI" id="CHEBI:456216"/>
        <dbReference type="EC" id="2.7.1.144"/>
    </reaction>
</comment>
<sequence length="311" mass="34402">MIVTITLNPAVDTCYYVSSFLLGETNRSDQYVKTAGGKGLNVSKVLKQLGADVIATGFLGGTTGQFIAEEVQKKSIISRFTQCKEDTRNCIAIIDQAGQHTEMLERGPKITEEEAKKFFQDLTELYKLREIQAIVASGSIPAGLGKDYYCHLIREAKFRKIPFILDTSGDALKEAIQAEPYLIKPNISEVASLLEREIRTEREVLLALQDEKLRIIPNIVISLGAGGAMARCDKEIYKVIIPTIEVKSPVGSGDAMVAGMAYEITKKSTNEQVLRVGTTCGILNAMHVETGYIDIEKFNMLYKEVQIIRLN</sequence>
<dbReference type="InterPro" id="IPR017583">
    <property type="entry name" value="Tagatose/fructose_Pkinase"/>
</dbReference>
<dbReference type="UniPathway" id="UPA00704">
    <property type="reaction ID" value="UER00715"/>
</dbReference>
<keyword evidence="7" id="KW-0423">Lactose metabolism</keyword>
<dbReference type="CDD" id="cd01164">
    <property type="entry name" value="FruK_PfkB_like"/>
    <property type="match status" value="1"/>
</dbReference>
<evidence type="ECO:0000256" key="6">
    <source>
        <dbReference type="ARBA" id="ARBA00047745"/>
    </source>
</evidence>
<keyword evidence="11" id="KW-1185">Reference proteome</keyword>
<dbReference type="EMBL" id="WBXO01000007">
    <property type="protein sequence ID" value="KAB2952110.1"/>
    <property type="molecule type" value="Genomic_DNA"/>
</dbReference>
<dbReference type="PANTHER" id="PTHR46566">
    <property type="entry name" value="1-PHOSPHOFRUCTOKINASE-RELATED"/>
    <property type="match status" value="1"/>
</dbReference>
<dbReference type="EC" id="2.7.1.144" evidence="7"/>
<comment type="caution">
    <text evidence="10">The sequence shown here is derived from an EMBL/GenBank/DDBJ whole genome shotgun (WGS) entry which is preliminary data.</text>
</comment>
<keyword evidence="5 7" id="KW-0067">ATP-binding</keyword>
<dbReference type="FunFam" id="3.40.1190.20:FF:000001">
    <property type="entry name" value="Phosphofructokinase"/>
    <property type="match status" value="1"/>
</dbReference>
<dbReference type="PROSITE" id="PS00583">
    <property type="entry name" value="PFKB_KINASES_1"/>
    <property type="match status" value="1"/>
</dbReference>
<comment type="function">
    <text evidence="8">Catalyzes the ATP-dependent phosphorylation of fructose-l-phosphate to fructose-l,6-bisphosphate.</text>
</comment>
<accession>A0A6I0F4H7</accession>
<dbReference type="GO" id="GO:0008662">
    <property type="term" value="F:1-phosphofructokinase activity"/>
    <property type="evidence" value="ECO:0007669"/>
    <property type="project" value="UniProtKB-UniRule"/>
</dbReference>
<dbReference type="RefSeq" id="WP_151620429.1">
    <property type="nucleotide sequence ID" value="NZ_WBXO01000007.1"/>
</dbReference>
<dbReference type="Proteomes" id="UP000468766">
    <property type="component" value="Unassembled WGS sequence"/>
</dbReference>
<comment type="similarity">
    <text evidence="7">Belongs to the carbohydrate kinase PfkB family. LacC subfamily.</text>
</comment>
<comment type="similarity">
    <text evidence="1">Belongs to the carbohydrate kinase pfkB family.</text>
</comment>
<keyword evidence="4 8" id="KW-0418">Kinase</keyword>
<gene>
    <name evidence="10" type="primary">pfkB</name>
    <name evidence="10" type="ORF">F9B85_09870</name>
</gene>
<evidence type="ECO:0000256" key="4">
    <source>
        <dbReference type="ARBA" id="ARBA00022777"/>
    </source>
</evidence>
<dbReference type="GO" id="GO:0009024">
    <property type="term" value="F:tagatose-6-phosphate kinase activity"/>
    <property type="evidence" value="ECO:0007669"/>
    <property type="project" value="UniProtKB-EC"/>
</dbReference>
<evidence type="ECO:0000256" key="3">
    <source>
        <dbReference type="ARBA" id="ARBA00022741"/>
    </source>
</evidence>
<comment type="catalytic activity">
    <reaction evidence="6 8">
        <text>beta-D-fructose 1-phosphate + ATP = beta-D-fructose 1,6-bisphosphate + ADP + H(+)</text>
        <dbReference type="Rhea" id="RHEA:14213"/>
        <dbReference type="ChEBI" id="CHEBI:15378"/>
        <dbReference type="ChEBI" id="CHEBI:30616"/>
        <dbReference type="ChEBI" id="CHEBI:32966"/>
        <dbReference type="ChEBI" id="CHEBI:138881"/>
        <dbReference type="ChEBI" id="CHEBI:456216"/>
        <dbReference type="EC" id="2.7.1.56"/>
    </reaction>
</comment>
<dbReference type="GO" id="GO:0044281">
    <property type="term" value="P:small molecule metabolic process"/>
    <property type="evidence" value="ECO:0007669"/>
    <property type="project" value="UniProtKB-ARBA"/>
</dbReference>
<dbReference type="InterPro" id="IPR002173">
    <property type="entry name" value="Carboh/pur_kinase_PfkB_CS"/>
</dbReference>
<dbReference type="SUPFAM" id="SSF53613">
    <property type="entry name" value="Ribokinase-like"/>
    <property type="match status" value="1"/>
</dbReference>
<evidence type="ECO:0000313" key="10">
    <source>
        <dbReference type="EMBL" id="KAB2952110.1"/>
    </source>
</evidence>
<dbReference type="GO" id="GO:0005988">
    <property type="term" value="P:lactose metabolic process"/>
    <property type="evidence" value="ECO:0007669"/>
    <property type="project" value="UniProtKB-KW"/>
</dbReference>
<protein>
    <recommendedName>
        <fullName evidence="7">Tagatose-6-phosphate kinase</fullName>
        <ecNumber evidence="7">2.7.1.144</ecNumber>
    </recommendedName>
</protein>
<organism evidence="10 11">
    <name type="scientific">Heliorestis acidaminivorans</name>
    <dbReference type="NCBI Taxonomy" id="553427"/>
    <lineage>
        <taxon>Bacteria</taxon>
        <taxon>Bacillati</taxon>
        <taxon>Bacillota</taxon>
        <taxon>Clostridia</taxon>
        <taxon>Eubacteriales</taxon>
        <taxon>Heliobacteriaceae</taxon>
        <taxon>Heliorestis</taxon>
    </lineage>
</organism>
<proteinExistence type="inferred from homology"/>
<dbReference type="PROSITE" id="PS00584">
    <property type="entry name" value="PFKB_KINASES_2"/>
    <property type="match status" value="1"/>
</dbReference>
<dbReference type="Pfam" id="PF00294">
    <property type="entry name" value="PfkB"/>
    <property type="match status" value="1"/>
</dbReference>
<keyword evidence="3 7" id="KW-0547">Nucleotide-binding</keyword>
<dbReference type="GO" id="GO:0016052">
    <property type="term" value="P:carbohydrate catabolic process"/>
    <property type="evidence" value="ECO:0007669"/>
    <property type="project" value="UniProtKB-ARBA"/>
</dbReference>
<evidence type="ECO:0000256" key="2">
    <source>
        <dbReference type="ARBA" id="ARBA00022679"/>
    </source>
</evidence>
<dbReference type="InterPro" id="IPR029056">
    <property type="entry name" value="Ribokinase-like"/>
</dbReference>